<protein>
    <recommendedName>
        <fullName evidence="10">Protein odr-4</fullName>
    </recommendedName>
</protein>
<dbReference type="OMA" id="FNEPPRR"/>
<comment type="similarity">
    <text evidence="2">Belongs to the ODR-4 family.</text>
</comment>
<dbReference type="GO" id="GO:0012505">
    <property type="term" value="C:endomembrane system"/>
    <property type="evidence" value="ECO:0007669"/>
    <property type="project" value="TreeGrafter"/>
</dbReference>
<evidence type="ECO:0008006" key="10">
    <source>
        <dbReference type="Google" id="ProtNLM"/>
    </source>
</evidence>
<evidence type="ECO:0000313" key="7">
    <source>
        <dbReference type="EMBL" id="EEB10590.1"/>
    </source>
</evidence>
<keyword evidence="5 6" id="KW-0472">Membrane</keyword>
<dbReference type="HOGENOM" id="CLU_618529_0_0_1"/>
<dbReference type="GO" id="GO:0008104">
    <property type="term" value="P:intracellular protein localization"/>
    <property type="evidence" value="ECO:0007669"/>
    <property type="project" value="TreeGrafter"/>
</dbReference>
<dbReference type="CTD" id="8232866"/>
<dbReference type="EMBL" id="DS235021">
    <property type="protein sequence ID" value="EEB10590.1"/>
    <property type="molecule type" value="Genomic_DNA"/>
</dbReference>
<gene>
    <name evidence="8" type="primary">8232866</name>
    <name evidence="7" type="ORF">Phum_PHUM050880</name>
</gene>
<dbReference type="VEuPathDB" id="VectorBase:PHUM050880"/>
<organism>
    <name type="scientific">Pediculus humanus subsp. corporis</name>
    <name type="common">Body louse</name>
    <dbReference type="NCBI Taxonomy" id="121224"/>
    <lineage>
        <taxon>Eukaryota</taxon>
        <taxon>Metazoa</taxon>
        <taxon>Ecdysozoa</taxon>
        <taxon>Arthropoda</taxon>
        <taxon>Hexapoda</taxon>
        <taxon>Insecta</taxon>
        <taxon>Pterygota</taxon>
        <taxon>Neoptera</taxon>
        <taxon>Paraneoptera</taxon>
        <taxon>Psocodea</taxon>
        <taxon>Troctomorpha</taxon>
        <taxon>Phthiraptera</taxon>
        <taxon>Anoplura</taxon>
        <taxon>Pediculidae</taxon>
        <taxon>Pediculus</taxon>
    </lineage>
</organism>
<dbReference type="EMBL" id="AAZO01000603">
    <property type="status" value="NOT_ANNOTATED_CDS"/>
    <property type="molecule type" value="Genomic_DNA"/>
</dbReference>
<evidence type="ECO:0000256" key="1">
    <source>
        <dbReference type="ARBA" id="ARBA00004370"/>
    </source>
</evidence>
<evidence type="ECO:0000256" key="2">
    <source>
        <dbReference type="ARBA" id="ARBA00010131"/>
    </source>
</evidence>
<dbReference type="InterPro" id="IPR029454">
    <property type="entry name" value="ODR-4-like"/>
</dbReference>
<proteinExistence type="inferred from homology"/>
<dbReference type="Proteomes" id="UP000009046">
    <property type="component" value="Unassembled WGS sequence"/>
</dbReference>
<dbReference type="PANTHER" id="PTHR33966:SF1">
    <property type="entry name" value="PROTEIN ODR-4 HOMOLOG"/>
    <property type="match status" value="1"/>
</dbReference>
<evidence type="ECO:0000256" key="3">
    <source>
        <dbReference type="ARBA" id="ARBA00022692"/>
    </source>
</evidence>
<dbReference type="STRING" id="121224.E0VB34"/>
<accession>E0VB34</accession>
<comment type="subcellular location">
    <subcellularLocation>
        <location evidence="1">Membrane</location>
    </subcellularLocation>
</comment>
<evidence type="ECO:0000256" key="6">
    <source>
        <dbReference type="SAM" id="Phobius"/>
    </source>
</evidence>
<dbReference type="Pfam" id="PF14778">
    <property type="entry name" value="ODR4-like"/>
    <property type="match status" value="1"/>
</dbReference>
<name>E0VB34_PEDHC</name>
<dbReference type="AlphaFoldDB" id="E0VB34"/>
<dbReference type="EnsemblMetazoa" id="PHUM050880-RA">
    <property type="protein sequence ID" value="PHUM050880-PA"/>
    <property type="gene ID" value="PHUM050880"/>
</dbReference>
<evidence type="ECO:0000313" key="8">
    <source>
        <dbReference type="EnsemblMetazoa" id="PHUM050880-PA"/>
    </source>
</evidence>
<dbReference type="OrthoDB" id="21458at2759"/>
<keyword evidence="4 6" id="KW-1133">Transmembrane helix</keyword>
<dbReference type="InParanoid" id="E0VB34"/>
<dbReference type="FunCoup" id="E0VB34">
    <property type="interactions" value="1177"/>
</dbReference>
<evidence type="ECO:0000313" key="9">
    <source>
        <dbReference type="Proteomes" id="UP000009046"/>
    </source>
</evidence>
<dbReference type="RefSeq" id="XP_002423328.1">
    <property type="nucleotide sequence ID" value="XM_002423283.1"/>
</dbReference>
<reference evidence="7" key="1">
    <citation type="submission" date="2007-04" db="EMBL/GenBank/DDBJ databases">
        <title>Annotation of Pediculus humanus corporis strain USDA.</title>
        <authorList>
            <person name="Kirkness E."/>
            <person name="Hannick L."/>
            <person name="Hass B."/>
            <person name="Bruggner R."/>
            <person name="Lawson D."/>
            <person name="Bidwell S."/>
            <person name="Joardar V."/>
            <person name="Caler E."/>
            <person name="Walenz B."/>
            <person name="Inman J."/>
            <person name="Schobel S."/>
            <person name="Galinsky K."/>
            <person name="Amedeo P."/>
            <person name="Strausberg R."/>
        </authorList>
    </citation>
    <scope>NUCLEOTIDE SEQUENCE</scope>
    <source>
        <strain evidence="7">USDA</strain>
    </source>
</reference>
<dbReference type="PANTHER" id="PTHR33966">
    <property type="entry name" value="PROTEIN ODR-4 HOMOLOG"/>
    <property type="match status" value="1"/>
</dbReference>
<keyword evidence="9" id="KW-1185">Reference proteome</keyword>
<evidence type="ECO:0000256" key="5">
    <source>
        <dbReference type="ARBA" id="ARBA00023136"/>
    </source>
</evidence>
<dbReference type="GeneID" id="8232866"/>
<dbReference type="GO" id="GO:0016020">
    <property type="term" value="C:membrane"/>
    <property type="evidence" value="ECO:0007669"/>
    <property type="project" value="UniProtKB-SubCell"/>
</dbReference>
<dbReference type="KEGG" id="phu:Phum_PHUM050880"/>
<keyword evidence="3 6" id="KW-0812">Transmembrane</keyword>
<evidence type="ECO:0000256" key="4">
    <source>
        <dbReference type="ARBA" id="ARBA00022989"/>
    </source>
</evidence>
<sequence length="413" mass="46880">MVRTPEETDFEIKSKQVLTAATFESVDDIEGDLIANHAKHVIKMLPGGMSILGAFICSPNNIFNENSTISKAKSILHYLHREFTNEPLLNAGSLLSEQLMLHFNTTDSQYICKSFDFNTPNGNFKPTEIIFQNNFTKWCKIYCNYDITLPSFDGNMFCHVKDQLKVALKEVHQNLETAMIILDGKVNKPDEVLESVIKKKNHSDLKNSSNKNLPSLKSENSRDVIMQDYDAELHLLGVLASQVFLSQNTTVAEAIRAIKQDIVRSLTARFEMHWDSLVEEEYGSPDETSSIHEPPRRVSVLLPESVLAFNDYLFPGEGADEVIFSFKEMLDVDIDENNVENEIEILGDPMEFYEKSSGELSKDSSDKLLESFLSKGLIILFSMVIILLGIIIAFQIQKKDKIEKIEEFEKNDF</sequence>
<reference evidence="7" key="2">
    <citation type="submission" date="2007-04" db="EMBL/GenBank/DDBJ databases">
        <title>The genome of the human body louse.</title>
        <authorList>
            <consortium name="The Human Body Louse Genome Consortium"/>
            <person name="Kirkness E."/>
            <person name="Walenz B."/>
            <person name="Hass B."/>
            <person name="Bruggner R."/>
            <person name="Strausberg R."/>
        </authorList>
    </citation>
    <scope>NUCLEOTIDE SEQUENCE</scope>
    <source>
        <strain evidence="7">USDA</strain>
    </source>
</reference>
<dbReference type="eggNOG" id="KOG4703">
    <property type="taxonomic scope" value="Eukaryota"/>
</dbReference>
<reference evidence="8" key="3">
    <citation type="submission" date="2021-02" db="UniProtKB">
        <authorList>
            <consortium name="EnsemblMetazoa"/>
        </authorList>
    </citation>
    <scope>IDENTIFICATION</scope>
    <source>
        <strain evidence="8">USDA</strain>
    </source>
</reference>
<feature type="transmembrane region" description="Helical" evidence="6">
    <location>
        <begin position="372"/>
        <end position="394"/>
    </location>
</feature>